<name>A0A195AYP9_9HYME</name>
<feature type="non-terminal residue" evidence="1">
    <location>
        <position position="1"/>
    </location>
</feature>
<organism evidence="1 2">
    <name type="scientific">Atta colombica</name>
    <dbReference type="NCBI Taxonomy" id="520822"/>
    <lineage>
        <taxon>Eukaryota</taxon>
        <taxon>Metazoa</taxon>
        <taxon>Ecdysozoa</taxon>
        <taxon>Arthropoda</taxon>
        <taxon>Hexapoda</taxon>
        <taxon>Insecta</taxon>
        <taxon>Pterygota</taxon>
        <taxon>Neoptera</taxon>
        <taxon>Endopterygota</taxon>
        <taxon>Hymenoptera</taxon>
        <taxon>Apocrita</taxon>
        <taxon>Aculeata</taxon>
        <taxon>Formicoidea</taxon>
        <taxon>Formicidae</taxon>
        <taxon>Myrmicinae</taxon>
        <taxon>Atta</taxon>
    </lineage>
</organism>
<keyword evidence="2" id="KW-1185">Reference proteome</keyword>
<evidence type="ECO:0000313" key="2">
    <source>
        <dbReference type="Proteomes" id="UP000078540"/>
    </source>
</evidence>
<evidence type="ECO:0000313" key="1">
    <source>
        <dbReference type="EMBL" id="KYM77363.1"/>
    </source>
</evidence>
<dbReference type="Proteomes" id="UP000078540">
    <property type="component" value="Unassembled WGS sequence"/>
</dbReference>
<gene>
    <name evidence="1" type="ORF">ALC53_12344</name>
</gene>
<sequence>VAMTRDDTIAFTGHCGSQATGIPGFPSRSNFGMPTSVYSALTMVAIVSTSEAASCATQWDTRYQTLFGSRENRECTYMCSR</sequence>
<dbReference type="AlphaFoldDB" id="A0A195AYP9"/>
<protein>
    <submittedName>
        <fullName evidence="1">Uncharacterized protein</fullName>
    </submittedName>
</protein>
<proteinExistence type="predicted"/>
<dbReference type="EMBL" id="KQ976701">
    <property type="protein sequence ID" value="KYM77363.1"/>
    <property type="molecule type" value="Genomic_DNA"/>
</dbReference>
<reference evidence="1 2" key="1">
    <citation type="submission" date="2015-09" db="EMBL/GenBank/DDBJ databases">
        <title>Atta colombica WGS genome.</title>
        <authorList>
            <person name="Nygaard S."/>
            <person name="Hu H."/>
            <person name="Boomsma J."/>
            <person name="Zhang G."/>
        </authorList>
    </citation>
    <scope>NUCLEOTIDE SEQUENCE [LARGE SCALE GENOMIC DNA]</scope>
    <source>
        <strain evidence="1">Treedump-2</strain>
        <tissue evidence="1">Whole body</tissue>
    </source>
</reference>
<accession>A0A195AYP9</accession>